<dbReference type="Proteomes" id="UP000183316">
    <property type="component" value="Chromosome"/>
</dbReference>
<name>A0A192C798_ECO25</name>
<protein>
    <submittedName>
        <fullName evidence="1">Uncharacterized protein</fullName>
    </submittedName>
</protein>
<accession>A0A192C798</accession>
<sequence length="54" mass="6250">MRRYNAGGFAEKKQVTQSLVSEIHYHLFILVPSKGTLSLLFRAAQQISLRFREL</sequence>
<dbReference type="PATRIC" id="fig|941280.3.peg.204"/>
<dbReference type="EMBL" id="CP015085">
    <property type="protein sequence ID" value="ANK01464.1"/>
    <property type="molecule type" value="Genomic_DNA"/>
</dbReference>
<organism evidence="1 2">
    <name type="scientific">Escherichia coli O25b:H4</name>
    <dbReference type="NCBI Taxonomy" id="941280"/>
    <lineage>
        <taxon>Bacteria</taxon>
        <taxon>Pseudomonadati</taxon>
        <taxon>Pseudomonadota</taxon>
        <taxon>Gammaproteobacteria</taxon>
        <taxon>Enterobacterales</taxon>
        <taxon>Enterobacteriaceae</taxon>
        <taxon>Escherichia</taxon>
    </lineage>
</organism>
<reference evidence="1 2" key="1">
    <citation type="submission" date="2016-03" db="EMBL/GenBank/DDBJ databases">
        <title>Genome Sequence and Comparative Pathogenic Determinants of Uropathogenic Escherichia coli O25b:H4, a Clinical Isolate from Saudi Arabia.</title>
        <authorList>
            <person name="Alyamani E.A.J."/>
            <person name="Khiyami M.A."/>
            <person name="Booq R.Y."/>
            <person name="Bahwerth F.S."/>
            <person name="Vaisvil B."/>
            <person name="Schmitt D.P."/>
            <person name="Kapatral V."/>
        </authorList>
    </citation>
    <scope>NUCLEOTIDE SEQUENCE [LARGE SCALE GENOMIC DNA]</scope>
    <source>
        <strain evidence="1 2">O25b:H4</strain>
    </source>
</reference>
<dbReference type="AlphaFoldDB" id="A0A192C798"/>
<evidence type="ECO:0000313" key="1">
    <source>
        <dbReference type="EMBL" id="ANK01464.1"/>
    </source>
</evidence>
<evidence type="ECO:0000313" key="2">
    <source>
        <dbReference type="Proteomes" id="UP000183316"/>
    </source>
</evidence>
<proteinExistence type="predicted"/>
<gene>
    <name evidence="1" type="ORF">WLH_00203</name>
</gene>